<evidence type="ECO:0000256" key="7">
    <source>
        <dbReference type="ARBA" id="ARBA00023315"/>
    </source>
</evidence>
<evidence type="ECO:0000259" key="12">
    <source>
        <dbReference type="PROSITE" id="PS50968"/>
    </source>
</evidence>
<evidence type="ECO:0000256" key="3">
    <source>
        <dbReference type="ARBA" id="ARBA00011484"/>
    </source>
</evidence>
<dbReference type="RefSeq" id="WP_090658507.1">
    <property type="nucleotide sequence ID" value="NZ_FOIA01000015.1"/>
</dbReference>
<sequence>MSELKTVHIPDIGDFSDVPVIEVFVQVGSEVSAEDSLLALESDKATIDIPAPYSGIIKELKVKTGDKVSEGTPIAVMEVKELAENSEKKTDSVKKEPDKTEAADTQSASQPETEQQEITETKTETKTESESESESAEPLTQEESTKEQPQTKLKKEQPASPDPLLTESLPSKAHAGPSVRRFARELGVNLDMITGSGRKQRILKEDVQAYVKAKLSQIQMDSRSATTGAPLDLMPWPQVDFAKHGPVEVRSLSRIKQIAGANLHRNWVMIPHVTQFDEADITDLEALRKESNATNKKDSVKLTLLSFLMKALIASLKKFPEFNASLDKSVNGETSLIVKHYYHIGFAVDTINGLVVPVIRDVDQKGVVAIARELGELASLARDGRLKPTQMQGASFTISSLGGIGGTAFTPIINAPEVAILGVSKASHKPVFRDGQFVPRLVLPLSLSYDHRVIDGAAAARFTSHLVEVLTDMRLALL</sequence>
<evidence type="ECO:0000256" key="9">
    <source>
        <dbReference type="ARBA" id="ARBA00048370"/>
    </source>
</evidence>
<keyword evidence="7 10" id="KW-0012">Acyltransferase</keyword>
<feature type="compositionally biased region" description="Basic and acidic residues" evidence="11">
    <location>
        <begin position="119"/>
        <end position="129"/>
    </location>
</feature>
<evidence type="ECO:0000256" key="5">
    <source>
        <dbReference type="ARBA" id="ARBA00022737"/>
    </source>
</evidence>
<keyword evidence="15" id="KW-1185">Reference proteome</keyword>
<dbReference type="Gene3D" id="3.30.559.10">
    <property type="entry name" value="Chloramphenicol acetyltransferase-like domain"/>
    <property type="match status" value="1"/>
</dbReference>
<comment type="function">
    <text evidence="8">The pyruvate dehydrogenase complex catalyzes the overall conversion of pyruvate to acetyl-CoA and CO(2). It contains multiple copies of three enzymatic components: pyruvate dehydrogenase (E1), dihydrolipoamide acetyltransferase (E2) and lipoamide dehydrogenase (E3).</text>
</comment>
<dbReference type="GO" id="GO:0005737">
    <property type="term" value="C:cytoplasm"/>
    <property type="evidence" value="ECO:0007669"/>
    <property type="project" value="TreeGrafter"/>
</dbReference>
<proteinExistence type="inferred from homology"/>
<comment type="subunit">
    <text evidence="3">Forms a 24-polypeptide structural core with octahedral symmetry.</text>
</comment>
<dbReference type="Pfam" id="PF00198">
    <property type="entry name" value="2-oxoacid_dh"/>
    <property type="match status" value="1"/>
</dbReference>
<comment type="catalytic activity">
    <reaction evidence="9">
        <text>N(6)-[(R)-dihydrolipoyl]-L-lysyl-[protein] + acetyl-CoA = N(6)-[(R)-S(8)-acetyldihydrolipoyl]-L-lysyl-[protein] + CoA</text>
        <dbReference type="Rhea" id="RHEA:17017"/>
        <dbReference type="Rhea" id="RHEA-COMP:10475"/>
        <dbReference type="Rhea" id="RHEA-COMP:10478"/>
        <dbReference type="ChEBI" id="CHEBI:57287"/>
        <dbReference type="ChEBI" id="CHEBI:57288"/>
        <dbReference type="ChEBI" id="CHEBI:83100"/>
        <dbReference type="ChEBI" id="CHEBI:83111"/>
        <dbReference type="EC" id="2.3.1.12"/>
    </reaction>
</comment>
<protein>
    <recommendedName>
        <fullName evidence="10">Dihydrolipoamide acetyltransferase component of pyruvate dehydrogenase complex</fullName>
        <ecNumber evidence="10">2.3.1.-</ecNumber>
    </recommendedName>
</protein>
<dbReference type="Proteomes" id="UP000199345">
    <property type="component" value="Unassembled WGS sequence"/>
</dbReference>
<dbReference type="GO" id="GO:0031405">
    <property type="term" value="F:lipoic acid binding"/>
    <property type="evidence" value="ECO:0007669"/>
    <property type="project" value="TreeGrafter"/>
</dbReference>
<feature type="region of interest" description="Disordered" evidence="11">
    <location>
        <begin position="79"/>
        <end position="177"/>
    </location>
</feature>
<gene>
    <name evidence="14" type="ORF">SAMN05216326_11510</name>
</gene>
<dbReference type="Pfam" id="PF00364">
    <property type="entry name" value="Biotin_lipoyl"/>
    <property type="match status" value="1"/>
</dbReference>
<dbReference type="GO" id="GO:0006086">
    <property type="term" value="P:pyruvate decarboxylation to acetyl-CoA"/>
    <property type="evidence" value="ECO:0007669"/>
    <property type="project" value="TreeGrafter"/>
</dbReference>
<dbReference type="FunFam" id="2.40.50.100:FF:000009">
    <property type="entry name" value="Acetyltransferase component of pyruvate dehydrogenase complex"/>
    <property type="match status" value="1"/>
</dbReference>
<dbReference type="PROSITE" id="PS51826">
    <property type="entry name" value="PSBD"/>
    <property type="match status" value="1"/>
</dbReference>
<dbReference type="PROSITE" id="PS00189">
    <property type="entry name" value="LIPOYL"/>
    <property type="match status" value="1"/>
</dbReference>
<reference evidence="15" key="1">
    <citation type="submission" date="2016-10" db="EMBL/GenBank/DDBJ databases">
        <authorList>
            <person name="Varghese N."/>
            <person name="Submissions S."/>
        </authorList>
    </citation>
    <scope>NUCLEOTIDE SEQUENCE [LARGE SCALE GENOMIC DNA]</scope>
    <source>
        <strain evidence="15">Nm71</strain>
    </source>
</reference>
<dbReference type="EC" id="2.3.1.-" evidence="10"/>
<dbReference type="SUPFAM" id="SSF47005">
    <property type="entry name" value="Peripheral subunit-binding domain of 2-oxo acid dehydrogenase complex"/>
    <property type="match status" value="1"/>
</dbReference>
<dbReference type="InterPro" id="IPR004167">
    <property type="entry name" value="PSBD"/>
</dbReference>
<dbReference type="FunFam" id="3.30.559.10:FF:000004">
    <property type="entry name" value="Acetyltransferase component of pyruvate dehydrogenase complex"/>
    <property type="match status" value="1"/>
</dbReference>
<keyword evidence="14" id="KW-0670">Pyruvate</keyword>
<dbReference type="PANTHER" id="PTHR43178:SF2">
    <property type="entry name" value="DIHYDROLIPOYLLYSINE-RESIDUE ACETYLTRANSFERASE COMPONENT OF PYRUVATE DEHYDROGENASE COMPLEX"/>
    <property type="match status" value="1"/>
</dbReference>
<evidence type="ECO:0000256" key="6">
    <source>
        <dbReference type="ARBA" id="ARBA00022823"/>
    </source>
</evidence>
<evidence type="ECO:0000256" key="4">
    <source>
        <dbReference type="ARBA" id="ARBA00022679"/>
    </source>
</evidence>
<dbReference type="InterPro" id="IPR001078">
    <property type="entry name" value="2-oxoacid_DH_actylTfrase"/>
</dbReference>
<evidence type="ECO:0000256" key="8">
    <source>
        <dbReference type="ARBA" id="ARBA00025211"/>
    </source>
</evidence>
<keyword evidence="5" id="KW-0677">Repeat</keyword>
<evidence type="ECO:0000256" key="11">
    <source>
        <dbReference type="SAM" id="MobiDB-lite"/>
    </source>
</evidence>
<name>A0A1I0CK92_9PROT</name>
<evidence type="ECO:0000259" key="13">
    <source>
        <dbReference type="PROSITE" id="PS51826"/>
    </source>
</evidence>
<dbReference type="InterPro" id="IPR023213">
    <property type="entry name" value="CAT-like_dom_sf"/>
</dbReference>
<dbReference type="CDD" id="cd06849">
    <property type="entry name" value="lipoyl_domain"/>
    <property type="match status" value="1"/>
</dbReference>
<evidence type="ECO:0000313" key="15">
    <source>
        <dbReference type="Proteomes" id="UP000199345"/>
    </source>
</evidence>
<dbReference type="InterPro" id="IPR003016">
    <property type="entry name" value="2-oxoA_DH_lipoyl-BS"/>
</dbReference>
<feature type="compositionally biased region" description="Basic and acidic residues" evidence="11">
    <location>
        <begin position="79"/>
        <end position="102"/>
    </location>
</feature>
<evidence type="ECO:0000256" key="10">
    <source>
        <dbReference type="RuleBase" id="RU003423"/>
    </source>
</evidence>
<dbReference type="PANTHER" id="PTHR43178">
    <property type="entry name" value="DIHYDROLIPOAMIDE ACETYLTRANSFERASE COMPONENT OF PYRUVATE DEHYDROGENASE COMPLEX"/>
    <property type="match status" value="1"/>
</dbReference>
<dbReference type="OrthoDB" id="9805770at2"/>
<evidence type="ECO:0000256" key="2">
    <source>
        <dbReference type="ARBA" id="ARBA00007317"/>
    </source>
</evidence>
<comment type="similarity">
    <text evidence="2 10">Belongs to the 2-oxoacid dehydrogenase family.</text>
</comment>
<dbReference type="InterPro" id="IPR011053">
    <property type="entry name" value="Single_hybrid_motif"/>
</dbReference>
<feature type="domain" description="Lipoyl-binding" evidence="12">
    <location>
        <begin position="4"/>
        <end position="78"/>
    </location>
</feature>
<evidence type="ECO:0000256" key="1">
    <source>
        <dbReference type="ARBA" id="ARBA00001938"/>
    </source>
</evidence>
<feature type="domain" description="Peripheral subunit-binding (PSBD)" evidence="13">
    <location>
        <begin position="174"/>
        <end position="211"/>
    </location>
</feature>
<dbReference type="Pfam" id="PF02817">
    <property type="entry name" value="E3_binding"/>
    <property type="match status" value="1"/>
</dbReference>
<comment type="cofactor">
    <cofactor evidence="1 10">
        <name>(R)-lipoate</name>
        <dbReference type="ChEBI" id="CHEBI:83088"/>
    </cofactor>
</comment>
<accession>A0A1I0CK92</accession>
<dbReference type="EMBL" id="FOIA01000015">
    <property type="protein sequence ID" value="SET19599.1"/>
    <property type="molecule type" value="Genomic_DNA"/>
</dbReference>
<dbReference type="InterPro" id="IPR050743">
    <property type="entry name" value="2-oxoacid_DH_E2_comp"/>
</dbReference>
<dbReference type="AlphaFoldDB" id="A0A1I0CK92"/>
<dbReference type="SUPFAM" id="SSF51230">
    <property type="entry name" value="Single hybrid motif"/>
    <property type="match status" value="1"/>
</dbReference>
<dbReference type="Gene3D" id="2.40.50.100">
    <property type="match status" value="1"/>
</dbReference>
<dbReference type="Gene3D" id="4.10.320.10">
    <property type="entry name" value="E3-binding domain"/>
    <property type="match status" value="1"/>
</dbReference>
<dbReference type="InterPro" id="IPR000089">
    <property type="entry name" value="Biotin_lipoyl"/>
</dbReference>
<dbReference type="SUPFAM" id="SSF52777">
    <property type="entry name" value="CoA-dependent acyltransferases"/>
    <property type="match status" value="1"/>
</dbReference>
<keyword evidence="4 10" id="KW-0808">Transferase</keyword>
<keyword evidence="6 10" id="KW-0450">Lipoyl</keyword>
<dbReference type="GO" id="GO:0004742">
    <property type="term" value="F:dihydrolipoyllysine-residue acetyltransferase activity"/>
    <property type="evidence" value="ECO:0007669"/>
    <property type="project" value="UniProtKB-EC"/>
</dbReference>
<organism evidence="14 15">
    <name type="scientific">Nitrosomonas marina</name>
    <dbReference type="NCBI Taxonomy" id="917"/>
    <lineage>
        <taxon>Bacteria</taxon>
        <taxon>Pseudomonadati</taxon>
        <taxon>Pseudomonadota</taxon>
        <taxon>Betaproteobacteria</taxon>
        <taxon>Nitrosomonadales</taxon>
        <taxon>Nitrosomonadaceae</taxon>
        <taxon>Nitrosomonas</taxon>
    </lineage>
</organism>
<evidence type="ECO:0000313" key="14">
    <source>
        <dbReference type="EMBL" id="SET19599.1"/>
    </source>
</evidence>
<dbReference type="PROSITE" id="PS50968">
    <property type="entry name" value="BIOTINYL_LIPOYL"/>
    <property type="match status" value="1"/>
</dbReference>
<dbReference type="InterPro" id="IPR036625">
    <property type="entry name" value="E3-bd_dom_sf"/>
</dbReference>